<evidence type="ECO:0000313" key="2">
    <source>
        <dbReference type="Proteomes" id="UP001390339"/>
    </source>
</evidence>
<sequence>MQRLSSLLGTNDSHMWARVAPMGLFRNYARCISDDLIGTLSVSLRCHWLGTDMLSLTSPRGASRIGPHTDITRV</sequence>
<gene>
    <name evidence="1" type="ORF">PGQ11_009457</name>
</gene>
<keyword evidence="2" id="KW-1185">Reference proteome</keyword>
<evidence type="ECO:0000313" key="1">
    <source>
        <dbReference type="EMBL" id="KAK8863222.1"/>
    </source>
</evidence>
<name>A0ABR2II11_9PEZI</name>
<dbReference type="EMBL" id="JAPCWZ010000005">
    <property type="protein sequence ID" value="KAK8863222.1"/>
    <property type="molecule type" value="Genomic_DNA"/>
</dbReference>
<reference evidence="1 2" key="1">
    <citation type="journal article" date="2024" name="IMA Fungus">
        <title>Apiospora arundinis, a panoply of carbohydrate-active enzymes and secondary metabolites.</title>
        <authorList>
            <person name="Sorensen T."/>
            <person name="Petersen C."/>
            <person name="Muurmann A.T."/>
            <person name="Christiansen J.V."/>
            <person name="Brundto M.L."/>
            <person name="Overgaard C.K."/>
            <person name="Boysen A.T."/>
            <person name="Wollenberg R.D."/>
            <person name="Larsen T.O."/>
            <person name="Sorensen J.L."/>
            <person name="Nielsen K.L."/>
            <person name="Sondergaard T.E."/>
        </authorList>
    </citation>
    <scope>NUCLEOTIDE SEQUENCE [LARGE SCALE GENOMIC DNA]</scope>
    <source>
        <strain evidence="1 2">AAU 773</strain>
    </source>
</reference>
<dbReference type="Proteomes" id="UP001390339">
    <property type="component" value="Unassembled WGS sequence"/>
</dbReference>
<accession>A0ABR2II11</accession>
<organism evidence="1 2">
    <name type="scientific">Apiospora arundinis</name>
    <dbReference type="NCBI Taxonomy" id="335852"/>
    <lineage>
        <taxon>Eukaryota</taxon>
        <taxon>Fungi</taxon>
        <taxon>Dikarya</taxon>
        <taxon>Ascomycota</taxon>
        <taxon>Pezizomycotina</taxon>
        <taxon>Sordariomycetes</taxon>
        <taxon>Xylariomycetidae</taxon>
        <taxon>Amphisphaeriales</taxon>
        <taxon>Apiosporaceae</taxon>
        <taxon>Apiospora</taxon>
    </lineage>
</organism>
<proteinExistence type="predicted"/>
<comment type="caution">
    <text evidence="1">The sequence shown here is derived from an EMBL/GenBank/DDBJ whole genome shotgun (WGS) entry which is preliminary data.</text>
</comment>
<protein>
    <submittedName>
        <fullName evidence="1">Uncharacterized protein</fullName>
    </submittedName>
</protein>